<evidence type="ECO:0000256" key="2">
    <source>
        <dbReference type="ARBA" id="ARBA00022763"/>
    </source>
</evidence>
<dbReference type="GO" id="GO:0003677">
    <property type="term" value="F:DNA binding"/>
    <property type="evidence" value="ECO:0007669"/>
    <property type="project" value="UniProtKB-KW"/>
</dbReference>
<evidence type="ECO:0000256" key="5">
    <source>
        <dbReference type="SAM" id="Coils"/>
    </source>
</evidence>
<dbReference type="OrthoDB" id="433124at2759"/>
<dbReference type="Gene3D" id="6.10.130.30">
    <property type="match status" value="1"/>
</dbReference>
<dbReference type="AlphaFoldDB" id="A0A0C2FV94"/>
<evidence type="ECO:0000313" key="7">
    <source>
        <dbReference type="Proteomes" id="UP000054047"/>
    </source>
</evidence>
<keyword evidence="2" id="KW-0227">DNA damage</keyword>
<reference evidence="6 7" key="1">
    <citation type="submission" date="2013-12" db="EMBL/GenBank/DDBJ databases">
        <title>Draft genome of the parsitic nematode Ancylostoma duodenale.</title>
        <authorList>
            <person name="Mitreva M."/>
        </authorList>
    </citation>
    <scope>NUCLEOTIDE SEQUENCE [LARGE SCALE GENOMIC DNA]</scope>
    <source>
        <strain evidence="6 7">Zhejiang</strain>
    </source>
</reference>
<dbReference type="CDD" id="cd22921">
    <property type="entry name" value="HFD_CENP-X"/>
    <property type="match status" value="1"/>
</dbReference>
<keyword evidence="4" id="KW-0234">DNA repair</keyword>
<sequence length="222" mass="25179">MTRQEDEKVELFRTVVCEQLQGELAKAQKDRQEILKELQEYASLLVVVRNMQRVRRLSNCFLFSDRKDTVIVKLAGDLFAELKLERAEVFITQKLEILRKKAEICLELASKTKATMKFLMAAIGEYDKLAAKKKYCPEKVMVATNHVKESAVRSLITVGCRGKTKPKTIDANAIRLLTALTNVLASETLLRAAQYAQRDGRTLVVATDFQRVLPSILLDFSI</sequence>
<gene>
    <name evidence="6" type="ORF">ANCDUO_17418</name>
</gene>
<evidence type="ECO:0000256" key="1">
    <source>
        <dbReference type="ARBA" id="ARBA00009359"/>
    </source>
</evidence>
<organism evidence="6 7">
    <name type="scientific">Ancylostoma duodenale</name>
    <dbReference type="NCBI Taxonomy" id="51022"/>
    <lineage>
        <taxon>Eukaryota</taxon>
        <taxon>Metazoa</taxon>
        <taxon>Ecdysozoa</taxon>
        <taxon>Nematoda</taxon>
        <taxon>Chromadorea</taxon>
        <taxon>Rhabditida</taxon>
        <taxon>Rhabditina</taxon>
        <taxon>Rhabditomorpha</taxon>
        <taxon>Strongyloidea</taxon>
        <taxon>Ancylostomatidae</taxon>
        <taxon>Ancylostomatinae</taxon>
        <taxon>Ancylostoma</taxon>
    </lineage>
</organism>
<accession>A0A0C2FV94</accession>
<protein>
    <submittedName>
        <fullName evidence="6">Uncharacterized protein</fullName>
    </submittedName>
</protein>
<keyword evidence="3" id="KW-0238">DNA-binding</keyword>
<evidence type="ECO:0000256" key="3">
    <source>
        <dbReference type="ARBA" id="ARBA00023125"/>
    </source>
</evidence>
<feature type="coiled-coil region" evidence="5">
    <location>
        <begin position="17"/>
        <end position="44"/>
    </location>
</feature>
<dbReference type="GO" id="GO:0051382">
    <property type="term" value="P:kinetochore assembly"/>
    <property type="evidence" value="ECO:0007669"/>
    <property type="project" value="InterPro"/>
</dbReference>
<dbReference type="InterPro" id="IPR018552">
    <property type="entry name" value="CENP-X"/>
</dbReference>
<dbReference type="Pfam" id="PF09415">
    <property type="entry name" value="CENP-X"/>
    <property type="match status" value="1"/>
</dbReference>
<keyword evidence="5" id="KW-0175">Coiled coil</keyword>
<evidence type="ECO:0000256" key="4">
    <source>
        <dbReference type="ARBA" id="ARBA00023204"/>
    </source>
</evidence>
<name>A0A0C2FV94_9BILA</name>
<keyword evidence="7" id="KW-1185">Reference proteome</keyword>
<dbReference type="EMBL" id="KN743552">
    <property type="protein sequence ID" value="KIH52480.1"/>
    <property type="molecule type" value="Genomic_DNA"/>
</dbReference>
<dbReference type="Proteomes" id="UP000054047">
    <property type="component" value="Unassembled WGS sequence"/>
</dbReference>
<evidence type="ECO:0000313" key="6">
    <source>
        <dbReference type="EMBL" id="KIH52480.1"/>
    </source>
</evidence>
<comment type="similarity">
    <text evidence="1">Belongs to the CENP-X/MHF2 family.</text>
</comment>
<proteinExistence type="inferred from homology"/>
<dbReference type="GO" id="GO:0006281">
    <property type="term" value="P:DNA repair"/>
    <property type="evidence" value="ECO:0007669"/>
    <property type="project" value="UniProtKB-KW"/>
</dbReference>